<dbReference type="Pfam" id="PF13193">
    <property type="entry name" value="AMP-binding_C"/>
    <property type="match status" value="1"/>
</dbReference>
<dbReference type="Gene3D" id="3.40.50.12780">
    <property type="entry name" value="N-terminal domain of ligase-like"/>
    <property type="match status" value="1"/>
</dbReference>
<feature type="domain" description="AMP-dependent synthetase/ligase" evidence="1">
    <location>
        <begin position="33"/>
        <end position="398"/>
    </location>
</feature>
<evidence type="ECO:0000259" key="2">
    <source>
        <dbReference type="Pfam" id="PF13193"/>
    </source>
</evidence>
<dbReference type="InterPro" id="IPR025110">
    <property type="entry name" value="AMP-bd_C"/>
</dbReference>
<dbReference type="SUPFAM" id="SSF56801">
    <property type="entry name" value="Acetyl-CoA synthetase-like"/>
    <property type="match status" value="1"/>
</dbReference>
<dbReference type="InterPro" id="IPR000873">
    <property type="entry name" value="AMP-dep_synth/lig_dom"/>
</dbReference>
<dbReference type="Gene3D" id="3.30.300.30">
    <property type="match status" value="1"/>
</dbReference>
<proteinExistence type="predicted"/>
<evidence type="ECO:0000313" key="4">
    <source>
        <dbReference type="Proteomes" id="UP001595859"/>
    </source>
</evidence>
<sequence length="548" mass="58914">MTSLVRLAADPELARRYRSNGWWRDTTFLDDVAEWARTRPDDPVLVNGRTGDGTVRVVSYREFDRLVRRIAGGLVDFGVRTGDVVAFQLPDWWETAALLLACVRVGAVAQPIVPQLRAREIERALARTGARVCVTVDSWAGYGHARALAEMAPRLPGLRQRVVYGDAEDTGAVDFHDCFVDRPDPDLSSLSPVDPDQPSMVLFTSGSTGEPKGVLHTCNTIYAGASGFMAAAVGGPGMDRAATTMRVSHIACPLWAVFGVLLTGGTGVFQDAADPGRMLDLMAQAGTTRLLTSAPTLAALVAAQRERPRELPSLHTVMAGGTTVPPGLVPTVRDTFGVPLRAVWGMTENVVGTAVRADDPPDWSAHSDGRPLPGLEVRVVTPDVEGTTGALQVRGASMCVGTITDDIERISTTGTGHGDWFDTGDLARADGRGGIRIEGRVADRVYDLNAEVMIPVRDVEEELQQHPGVKDVAIISRVDGAREHVCAVVVPGGEPPTLEELHDHLRAGGMTESYYPDRLELVDELPRDPLGKLRKHQLRATYDAGSPP</sequence>
<name>A0ABV9SAV1_9PSEU</name>
<dbReference type="InterPro" id="IPR020845">
    <property type="entry name" value="AMP-binding_CS"/>
</dbReference>
<comment type="caution">
    <text evidence="3">The sequence shown here is derived from an EMBL/GenBank/DDBJ whole genome shotgun (WGS) entry which is preliminary data.</text>
</comment>
<dbReference type="PROSITE" id="PS00455">
    <property type="entry name" value="AMP_BINDING"/>
    <property type="match status" value="1"/>
</dbReference>
<keyword evidence="4" id="KW-1185">Reference proteome</keyword>
<dbReference type="InterPro" id="IPR042099">
    <property type="entry name" value="ANL_N_sf"/>
</dbReference>
<gene>
    <name evidence="3" type="ORF">ACFPCV_30500</name>
</gene>
<organism evidence="3 4">
    <name type="scientific">Actinophytocola glycyrrhizae</name>
    <dbReference type="NCBI Taxonomy" id="2044873"/>
    <lineage>
        <taxon>Bacteria</taxon>
        <taxon>Bacillati</taxon>
        <taxon>Actinomycetota</taxon>
        <taxon>Actinomycetes</taxon>
        <taxon>Pseudonocardiales</taxon>
        <taxon>Pseudonocardiaceae</taxon>
    </lineage>
</organism>
<dbReference type="EMBL" id="JBHSIS010000020">
    <property type="protein sequence ID" value="MFC4857853.1"/>
    <property type="molecule type" value="Genomic_DNA"/>
</dbReference>
<evidence type="ECO:0000313" key="3">
    <source>
        <dbReference type="EMBL" id="MFC4857853.1"/>
    </source>
</evidence>
<protein>
    <submittedName>
        <fullName evidence="3">AMP-binding protein</fullName>
    </submittedName>
</protein>
<dbReference type="InterPro" id="IPR045851">
    <property type="entry name" value="AMP-bd_C_sf"/>
</dbReference>
<dbReference type="Pfam" id="PF00501">
    <property type="entry name" value="AMP-binding"/>
    <property type="match status" value="1"/>
</dbReference>
<dbReference type="PANTHER" id="PTHR43767:SF1">
    <property type="entry name" value="NONRIBOSOMAL PEPTIDE SYNTHASE PES1 (EUROFUNG)-RELATED"/>
    <property type="match status" value="1"/>
</dbReference>
<dbReference type="Proteomes" id="UP001595859">
    <property type="component" value="Unassembled WGS sequence"/>
</dbReference>
<accession>A0ABV9SAV1</accession>
<dbReference type="PANTHER" id="PTHR43767">
    <property type="entry name" value="LONG-CHAIN-FATTY-ACID--COA LIGASE"/>
    <property type="match status" value="1"/>
</dbReference>
<reference evidence="4" key="1">
    <citation type="journal article" date="2019" name="Int. J. Syst. Evol. Microbiol.">
        <title>The Global Catalogue of Microorganisms (GCM) 10K type strain sequencing project: providing services to taxonomists for standard genome sequencing and annotation.</title>
        <authorList>
            <consortium name="The Broad Institute Genomics Platform"/>
            <consortium name="The Broad Institute Genome Sequencing Center for Infectious Disease"/>
            <person name="Wu L."/>
            <person name="Ma J."/>
        </authorList>
    </citation>
    <scope>NUCLEOTIDE SEQUENCE [LARGE SCALE GENOMIC DNA]</scope>
    <source>
        <strain evidence="4">ZS-22-S1</strain>
    </source>
</reference>
<feature type="domain" description="AMP-binding enzyme C-terminal" evidence="2">
    <location>
        <begin position="459"/>
        <end position="532"/>
    </location>
</feature>
<dbReference type="RefSeq" id="WP_378059892.1">
    <property type="nucleotide sequence ID" value="NZ_JBHSIS010000020.1"/>
</dbReference>
<evidence type="ECO:0000259" key="1">
    <source>
        <dbReference type="Pfam" id="PF00501"/>
    </source>
</evidence>
<dbReference type="InterPro" id="IPR050237">
    <property type="entry name" value="ATP-dep_AMP-bd_enzyme"/>
</dbReference>